<feature type="compositionally biased region" description="Basic and acidic residues" evidence="2">
    <location>
        <begin position="120"/>
        <end position="139"/>
    </location>
</feature>
<keyword evidence="5" id="KW-1185">Reference proteome</keyword>
<dbReference type="InterPro" id="IPR002048">
    <property type="entry name" value="EF_hand_dom"/>
</dbReference>
<dbReference type="PROSITE" id="PS50222">
    <property type="entry name" value="EF_HAND_2"/>
    <property type="match status" value="2"/>
</dbReference>
<dbReference type="CDD" id="cd00051">
    <property type="entry name" value="EFh"/>
    <property type="match status" value="1"/>
</dbReference>
<dbReference type="SMART" id="SM00054">
    <property type="entry name" value="EFh"/>
    <property type="match status" value="2"/>
</dbReference>
<reference evidence="4" key="1">
    <citation type="submission" date="2021-02" db="EMBL/GenBank/DDBJ databases">
        <authorList>
            <person name="Dougan E. K."/>
            <person name="Rhodes N."/>
            <person name="Thang M."/>
            <person name="Chan C."/>
        </authorList>
    </citation>
    <scope>NUCLEOTIDE SEQUENCE</scope>
</reference>
<dbReference type="Proteomes" id="UP000649617">
    <property type="component" value="Unassembled WGS sequence"/>
</dbReference>
<dbReference type="EMBL" id="CAJNIZ010023503">
    <property type="protein sequence ID" value="CAE7469694.1"/>
    <property type="molecule type" value="Genomic_DNA"/>
</dbReference>
<feature type="domain" description="EF-hand" evidence="3">
    <location>
        <begin position="52"/>
        <end position="82"/>
    </location>
</feature>
<protein>
    <submittedName>
        <fullName evidence="4">Xpo1 protein</fullName>
    </submittedName>
</protein>
<feature type="region of interest" description="Disordered" evidence="2">
    <location>
        <begin position="120"/>
        <end position="222"/>
    </location>
</feature>
<accession>A0A812SCP8</accession>
<evidence type="ECO:0000259" key="3">
    <source>
        <dbReference type="PROSITE" id="PS50222"/>
    </source>
</evidence>
<evidence type="ECO:0000256" key="1">
    <source>
        <dbReference type="ARBA" id="ARBA00022837"/>
    </source>
</evidence>
<comment type="caution">
    <text evidence="4">The sequence shown here is derived from an EMBL/GenBank/DDBJ whole genome shotgun (WGS) entry which is preliminary data.</text>
</comment>
<dbReference type="AlphaFoldDB" id="A0A812SCP8"/>
<dbReference type="OrthoDB" id="408387at2759"/>
<dbReference type="Pfam" id="PF13499">
    <property type="entry name" value="EF-hand_7"/>
    <property type="match status" value="1"/>
</dbReference>
<feature type="compositionally biased region" description="Low complexity" evidence="2">
    <location>
        <begin position="142"/>
        <end position="200"/>
    </location>
</feature>
<dbReference type="InterPro" id="IPR011992">
    <property type="entry name" value="EF-hand-dom_pair"/>
</dbReference>
<sequence length="222" mass="23199">MGCGGSAGMRPLSAEAKTKVEELFDKMDKDGSGTITKEEAHKFFSSFAKVNAKAMFDEVDDDGNGSITKSEWVGFWHQVRAAGYPNTQILEELELMTDGGDWVNWKDGKDVAAMSRDKTDFVKSAEGKETADGKAEPKENQAQASAGAEAPADASAAAEPAEAPAETAAEAPSAPHEAAAEAAPAEAAPAEASPAEAVPAEDAKQGDVQPETTEEKKAEPEQ</sequence>
<evidence type="ECO:0000313" key="4">
    <source>
        <dbReference type="EMBL" id="CAE7469694.1"/>
    </source>
</evidence>
<proteinExistence type="predicted"/>
<keyword evidence="1" id="KW-0106">Calcium</keyword>
<organism evidence="4 5">
    <name type="scientific">Symbiodinium pilosum</name>
    <name type="common">Dinoflagellate</name>
    <dbReference type="NCBI Taxonomy" id="2952"/>
    <lineage>
        <taxon>Eukaryota</taxon>
        <taxon>Sar</taxon>
        <taxon>Alveolata</taxon>
        <taxon>Dinophyceae</taxon>
        <taxon>Suessiales</taxon>
        <taxon>Symbiodiniaceae</taxon>
        <taxon>Symbiodinium</taxon>
    </lineage>
</organism>
<dbReference type="Gene3D" id="1.10.238.10">
    <property type="entry name" value="EF-hand"/>
    <property type="match status" value="1"/>
</dbReference>
<dbReference type="GO" id="GO:0005509">
    <property type="term" value="F:calcium ion binding"/>
    <property type="evidence" value="ECO:0007669"/>
    <property type="project" value="InterPro"/>
</dbReference>
<dbReference type="PROSITE" id="PS00018">
    <property type="entry name" value="EF_HAND_1"/>
    <property type="match status" value="1"/>
</dbReference>
<gene>
    <name evidence="4" type="primary">Xpo1</name>
    <name evidence="4" type="ORF">SPIL2461_LOCUS11874</name>
</gene>
<dbReference type="InterPro" id="IPR018247">
    <property type="entry name" value="EF_Hand_1_Ca_BS"/>
</dbReference>
<evidence type="ECO:0000313" key="5">
    <source>
        <dbReference type="Proteomes" id="UP000649617"/>
    </source>
</evidence>
<dbReference type="SUPFAM" id="SSF47473">
    <property type="entry name" value="EF-hand"/>
    <property type="match status" value="1"/>
</dbReference>
<feature type="compositionally biased region" description="Basic and acidic residues" evidence="2">
    <location>
        <begin position="213"/>
        <end position="222"/>
    </location>
</feature>
<feature type="domain" description="EF-hand" evidence="3">
    <location>
        <begin position="15"/>
        <end position="50"/>
    </location>
</feature>
<evidence type="ECO:0000256" key="2">
    <source>
        <dbReference type="SAM" id="MobiDB-lite"/>
    </source>
</evidence>
<name>A0A812SCP8_SYMPI</name>